<dbReference type="PANTHER" id="PTHR33223">
    <property type="entry name" value="CCHC-TYPE DOMAIN-CONTAINING PROTEIN"/>
    <property type="match status" value="1"/>
</dbReference>
<evidence type="ECO:0000313" key="5">
    <source>
        <dbReference type="Proteomes" id="UP001151760"/>
    </source>
</evidence>
<feature type="region of interest" description="Disordered" evidence="2">
    <location>
        <begin position="130"/>
        <end position="167"/>
    </location>
</feature>
<feature type="region of interest" description="Disordered" evidence="2">
    <location>
        <begin position="498"/>
        <end position="528"/>
    </location>
</feature>
<feature type="compositionally biased region" description="Low complexity" evidence="2">
    <location>
        <begin position="150"/>
        <end position="161"/>
    </location>
</feature>
<organism evidence="4 5">
    <name type="scientific">Tanacetum coccineum</name>
    <dbReference type="NCBI Taxonomy" id="301880"/>
    <lineage>
        <taxon>Eukaryota</taxon>
        <taxon>Viridiplantae</taxon>
        <taxon>Streptophyta</taxon>
        <taxon>Embryophyta</taxon>
        <taxon>Tracheophyta</taxon>
        <taxon>Spermatophyta</taxon>
        <taxon>Magnoliopsida</taxon>
        <taxon>eudicotyledons</taxon>
        <taxon>Gunneridae</taxon>
        <taxon>Pentapetalae</taxon>
        <taxon>asterids</taxon>
        <taxon>campanulids</taxon>
        <taxon>Asterales</taxon>
        <taxon>Asteraceae</taxon>
        <taxon>Asteroideae</taxon>
        <taxon>Anthemideae</taxon>
        <taxon>Anthemidinae</taxon>
        <taxon>Tanacetum</taxon>
    </lineage>
</organism>
<dbReference type="PANTHER" id="PTHR33223:SF11">
    <property type="entry name" value="ELEMENT PROTEIN, PUTATIVE-RELATED"/>
    <property type="match status" value="1"/>
</dbReference>
<dbReference type="InterPro" id="IPR005162">
    <property type="entry name" value="Retrotrans_gag_dom"/>
</dbReference>
<dbReference type="EMBL" id="BQNB010013407">
    <property type="protein sequence ID" value="GJT15579.1"/>
    <property type="molecule type" value="Genomic_DNA"/>
</dbReference>
<keyword evidence="1" id="KW-0175">Coiled coil</keyword>
<keyword evidence="4" id="KW-0808">Transferase</keyword>
<feature type="coiled-coil region" evidence="1">
    <location>
        <begin position="244"/>
        <end position="287"/>
    </location>
</feature>
<reference evidence="4" key="2">
    <citation type="submission" date="2022-01" db="EMBL/GenBank/DDBJ databases">
        <authorList>
            <person name="Yamashiro T."/>
            <person name="Shiraishi A."/>
            <person name="Satake H."/>
            <person name="Nakayama K."/>
        </authorList>
    </citation>
    <scope>NUCLEOTIDE SEQUENCE</scope>
</reference>
<gene>
    <name evidence="4" type="ORF">Tco_0874285</name>
</gene>
<feature type="domain" description="Retrotransposon gag" evidence="3">
    <location>
        <begin position="648"/>
        <end position="705"/>
    </location>
</feature>
<keyword evidence="4" id="KW-0548">Nucleotidyltransferase</keyword>
<dbReference type="GO" id="GO:0003964">
    <property type="term" value="F:RNA-directed DNA polymerase activity"/>
    <property type="evidence" value="ECO:0007669"/>
    <property type="project" value="UniProtKB-KW"/>
</dbReference>
<feature type="compositionally biased region" description="Pro residues" evidence="2">
    <location>
        <begin position="135"/>
        <end position="149"/>
    </location>
</feature>
<feature type="compositionally biased region" description="Low complexity" evidence="2">
    <location>
        <begin position="510"/>
        <end position="520"/>
    </location>
</feature>
<comment type="caution">
    <text evidence="4">The sequence shown here is derived from an EMBL/GenBank/DDBJ whole genome shotgun (WGS) entry which is preliminary data.</text>
</comment>
<evidence type="ECO:0000259" key="3">
    <source>
        <dbReference type="Pfam" id="PF03732"/>
    </source>
</evidence>
<name>A0ABQ5BRW0_9ASTR</name>
<evidence type="ECO:0000256" key="1">
    <source>
        <dbReference type="SAM" id="Coils"/>
    </source>
</evidence>
<dbReference type="Proteomes" id="UP001151760">
    <property type="component" value="Unassembled WGS sequence"/>
</dbReference>
<accession>A0ABQ5BRW0</accession>
<reference evidence="4" key="1">
    <citation type="journal article" date="2022" name="Int. J. Mol. Sci.">
        <title>Draft Genome of Tanacetum Coccineum: Genomic Comparison of Closely Related Tanacetum-Family Plants.</title>
        <authorList>
            <person name="Yamashiro T."/>
            <person name="Shiraishi A."/>
            <person name="Nakayama K."/>
            <person name="Satake H."/>
        </authorList>
    </citation>
    <scope>NUCLEOTIDE SEQUENCE</scope>
</reference>
<keyword evidence="5" id="KW-1185">Reference proteome</keyword>
<feature type="compositionally biased region" description="Basic and acidic residues" evidence="2">
    <location>
        <begin position="498"/>
        <end position="507"/>
    </location>
</feature>
<proteinExistence type="predicted"/>
<protein>
    <submittedName>
        <fullName evidence="4">Reverse transcriptase domain-containing protein</fullName>
    </submittedName>
</protein>
<evidence type="ECO:0000256" key="2">
    <source>
        <dbReference type="SAM" id="MobiDB-lite"/>
    </source>
</evidence>
<feature type="domain" description="Retrotransposon gag" evidence="3">
    <location>
        <begin position="393"/>
        <end position="484"/>
    </location>
</feature>
<sequence length="708" mass="79959">MESGSYWLDKVRTSIWRDVRTLAIEEAYTTKYSIHPGADTMLCGFRLTNRWMSMKKDIASCDSKYLAYSEEEVEYQGSLGLLLQPELPKSVGLEDVLEILVFCEALEKIQGPRTSSLGAQIWVEEDPKEDIPPIVASPPGSPPISPPPLSESSSNSDSAAPVTADRTFWVPPPGSTFEVGGPSSVSSPPPHLLVHEVRRLREDTETLYGSVRTLTRGMETCRAEIAITRTWVDRIRRLMDAFDVDIETAEARQLQAEQERASDREEIQRLRKRLDAVEAMRRGAMEAHPSERIDVLVVYGDAQLSESHGPPDGSQNRANLGGTGGVGGAGAGNAGGNIAPEACRCTYKAFFGCNPITFNGTKGAVGLSRWIEKLESIFHISKCANEDKVKYEACTLQGRALTWWNGYVHSLRIDAANQIPWTEFKKMMTDEYCPKNELQRMEQELWNLTVKGDDIKGYTNRFHKLAALYPSMVTPEYKKIESLMDQAIRFKDARISDSNKQKWEEQQKGNNNNHNNSHQHQQNRRKEVAKAYVATPAEGKESVREQCMTRSSNMELFTPFEDSEREFRSSRKLFKTPSDYGSGVARLKIDDKAHFELKGQFLKELRDNTFSGLNHEDVNEHIEKVFEIVDLFHIPEITQDQIMLRAFLMSPTGVASSWLRNEPSGSTITWEALKKKFLSKYCPPARTAKKIEEINKVQQEPDETLYQA</sequence>
<dbReference type="Pfam" id="PF03732">
    <property type="entry name" value="Retrotrans_gag"/>
    <property type="match status" value="2"/>
</dbReference>
<keyword evidence="4" id="KW-0695">RNA-directed DNA polymerase</keyword>
<evidence type="ECO:0000313" key="4">
    <source>
        <dbReference type="EMBL" id="GJT15579.1"/>
    </source>
</evidence>